<gene>
    <name evidence="1" type="ORF">NSK_001598</name>
</gene>
<dbReference type="EMBL" id="SDOX01000006">
    <property type="protein sequence ID" value="TFJ87266.1"/>
    <property type="molecule type" value="Genomic_DNA"/>
</dbReference>
<dbReference type="AlphaFoldDB" id="A0A4D9D7C3"/>
<sequence>MTLGQETRWECLCVALLVFNDAIARTAPAPAVSPVLRNAVETVIALHLEHDEPRVRRLVAKTLGLLCTLPSVGTDAYTRFSGQLWASVDANITRRITETRRAKLGVTKNIAMDDVSGWCSLETSLMALREVVEACGPELIGRNLLTPEWLDKTIFIAAEHSNRYVREAAMDMARVVVDRCVCISDSASCGKVIDFNRLAAVVAGGLADSWPQVVYAAVIATRSLLLTATNHVGVDAEDLFAELLPPLCQCRYYTPGGVQVQAQNTWTHLFAATNKRKDDAASAGSGREAVARYVKEMVDCHCRALQDGRSHFTQVAACYALKEVMEKIDEKVTSPFANQILRGILPCLRASHWELRSAGYVAFAQLSQTFPVIVMSRREDAVNACFVGLEDESWSIREESAWALAAMTRYGDKPKMQQCLITRLEATLDAARRQPVETEEEQLRRFNDAQAHTGGPVFGCCGGLLHPRATPSGVNLQTDVDMSAYRYAAQPWEVSEGALYIFLELCSKDLLPQIDAVSGSAFADRYLPVLAELGGLRHFYSADRLRQSLWRMLPRVTERLGKPTLRRYLDLFTPALFSALASPAATPLTRHAAMVHVLMVARVPLIMYFDVLNVVSEDAALPLVLVLGFSIGQVNPSAWERN</sequence>
<protein>
    <submittedName>
        <fullName evidence="1">Uncharacterized protein</fullName>
    </submittedName>
</protein>
<reference evidence="1 2" key="1">
    <citation type="submission" date="2019-01" db="EMBL/GenBank/DDBJ databases">
        <title>Nuclear Genome Assembly of the Microalgal Biofuel strain Nannochloropsis salina CCMP1776.</title>
        <authorList>
            <person name="Hovde B."/>
        </authorList>
    </citation>
    <scope>NUCLEOTIDE SEQUENCE [LARGE SCALE GENOMIC DNA]</scope>
    <source>
        <strain evidence="1 2">CCMP1776</strain>
    </source>
</reference>
<organism evidence="1 2">
    <name type="scientific">Nannochloropsis salina CCMP1776</name>
    <dbReference type="NCBI Taxonomy" id="1027361"/>
    <lineage>
        <taxon>Eukaryota</taxon>
        <taxon>Sar</taxon>
        <taxon>Stramenopiles</taxon>
        <taxon>Ochrophyta</taxon>
        <taxon>Eustigmatophyceae</taxon>
        <taxon>Eustigmatales</taxon>
        <taxon>Monodopsidaceae</taxon>
        <taxon>Microchloropsis</taxon>
        <taxon>Microchloropsis salina</taxon>
    </lineage>
</organism>
<dbReference type="Gene3D" id="1.25.10.10">
    <property type="entry name" value="Leucine-rich Repeat Variant"/>
    <property type="match status" value="1"/>
</dbReference>
<evidence type="ECO:0000313" key="1">
    <source>
        <dbReference type="EMBL" id="TFJ87266.1"/>
    </source>
</evidence>
<comment type="caution">
    <text evidence="1">The sequence shown here is derived from an EMBL/GenBank/DDBJ whole genome shotgun (WGS) entry which is preliminary data.</text>
</comment>
<dbReference type="InterPro" id="IPR016024">
    <property type="entry name" value="ARM-type_fold"/>
</dbReference>
<dbReference type="OrthoDB" id="414039at2759"/>
<proteinExistence type="predicted"/>
<accession>A0A4D9D7C3</accession>
<dbReference type="SUPFAM" id="SSF48371">
    <property type="entry name" value="ARM repeat"/>
    <property type="match status" value="1"/>
</dbReference>
<name>A0A4D9D7C3_9STRA</name>
<evidence type="ECO:0000313" key="2">
    <source>
        <dbReference type="Proteomes" id="UP000355283"/>
    </source>
</evidence>
<dbReference type="Proteomes" id="UP000355283">
    <property type="component" value="Unassembled WGS sequence"/>
</dbReference>
<dbReference type="InterPro" id="IPR011989">
    <property type="entry name" value="ARM-like"/>
</dbReference>
<keyword evidence="2" id="KW-1185">Reference proteome</keyword>